<dbReference type="Proteomes" id="UP000187085">
    <property type="component" value="Unassembled WGS sequence"/>
</dbReference>
<name>A0A1R1LL60_9MICC</name>
<evidence type="ECO:0000313" key="2">
    <source>
        <dbReference type="EMBL" id="OMH28291.1"/>
    </source>
</evidence>
<protein>
    <submittedName>
        <fullName evidence="2">Uncharacterized protein</fullName>
    </submittedName>
</protein>
<feature type="compositionally biased region" description="Basic and acidic residues" evidence="1">
    <location>
        <begin position="18"/>
        <end position="33"/>
    </location>
</feature>
<reference evidence="2 3" key="1">
    <citation type="submission" date="2016-12" db="EMBL/GenBank/DDBJ databases">
        <title>Draft genome of Tersicoccus phoenicis 1P05MA.</title>
        <authorList>
            <person name="Nakajima Y."/>
            <person name="Yoshizawa S."/>
            <person name="Nakamura K."/>
            <person name="Ogura Y."/>
            <person name="Hayashi T."/>
            <person name="Kogure K."/>
        </authorList>
    </citation>
    <scope>NUCLEOTIDE SEQUENCE [LARGE SCALE GENOMIC DNA]</scope>
    <source>
        <strain evidence="2 3">1p05MA</strain>
    </source>
</reference>
<organism evidence="2 3">
    <name type="scientific">Tersicoccus phoenicis</name>
    <dbReference type="NCBI Taxonomy" id="554083"/>
    <lineage>
        <taxon>Bacteria</taxon>
        <taxon>Bacillati</taxon>
        <taxon>Actinomycetota</taxon>
        <taxon>Actinomycetes</taxon>
        <taxon>Micrococcales</taxon>
        <taxon>Micrococcaceae</taxon>
        <taxon>Tersicoccus</taxon>
    </lineage>
</organism>
<keyword evidence="3" id="KW-1185">Reference proteome</keyword>
<gene>
    <name evidence="2" type="ORF">BKD30_01905</name>
</gene>
<feature type="region of interest" description="Disordered" evidence="1">
    <location>
        <begin position="1"/>
        <end position="70"/>
    </location>
</feature>
<dbReference type="STRING" id="554083.BKD30_01905"/>
<accession>A0A1R1LL60</accession>
<dbReference type="AlphaFoldDB" id="A0A1R1LL60"/>
<proteinExistence type="predicted"/>
<comment type="caution">
    <text evidence="2">The sequence shown here is derived from an EMBL/GenBank/DDBJ whole genome shotgun (WGS) entry which is preliminary data.</text>
</comment>
<sequence length="70" mass="7638">MASAALSVVEHATLPDASRGREHETRDDRHCESDPGGCQTAGEPERHDGSTSPAPNLTQAFAHERRFVQR</sequence>
<evidence type="ECO:0000313" key="3">
    <source>
        <dbReference type="Proteomes" id="UP000187085"/>
    </source>
</evidence>
<feature type="compositionally biased region" description="Polar residues" evidence="1">
    <location>
        <begin position="50"/>
        <end position="59"/>
    </location>
</feature>
<evidence type="ECO:0000256" key="1">
    <source>
        <dbReference type="SAM" id="MobiDB-lite"/>
    </source>
</evidence>
<dbReference type="EMBL" id="MRDE01000009">
    <property type="protein sequence ID" value="OMH28291.1"/>
    <property type="molecule type" value="Genomic_DNA"/>
</dbReference>